<reference evidence="1 2" key="1">
    <citation type="submission" date="2017-07" db="EMBL/GenBank/DDBJ databases">
        <title>Elstera cyanobacteriorum sp. nov., a novel bacterium isolated from cyanobacterial aggregates in a eutrophic lake.</title>
        <authorList>
            <person name="Cai H."/>
        </authorList>
    </citation>
    <scope>NUCLEOTIDE SEQUENCE [LARGE SCALE GENOMIC DNA]</scope>
    <source>
        <strain evidence="1 2">TH019</strain>
    </source>
</reference>
<organism evidence="1 2">
    <name type="scientific">Elstera cyanobacteriorum</name>
    <dbReference type="NCBI Taxonomy" id="2022747"/>
    <lineage>
        <taxon>Bacteria</taxon>
        <taxon>Pseudomonadati</taxon>
        <taxon>Pseudomonadota</taxon>
        <taxon>Alphaproteobacteria</taxon>
        <taxon>Rhodospirillales</taxon>
        <taxon>Rhodospirillaceae</taxon>
        <taxon>Elstera</taxon>
    </lineage>
</organism>
<sequence length="212" mass="23183">MSAAATVRRVQTRSRWVAAARLLLPAVALTLLAGLLAWPTLFPDEKRFRLSKLPVSREEEATVRMLNPRFVGTDEGGRPYTLTATEATQLAIPGAVTKDSQLLLTQPKADLSGDKGDWVQLSAHEGRYDKDHRMLTMSGAVTMFHDSGYEMHTEQAQADLARKRVAGILPVTGQGPQGDLSAEDGFEILDKGQRVFLIGKSRVVLRDTRGAS</sequence>
<proteinExistence type="predicted"/>
<dbReference type="RefSeq" id="WP_094409398.1">
    <property type="nucleotide sequence ID" value="NZ_BMJZ01000002.1"/>
</dbReference>
<keyword evidence="2" id="KW-1185">Reference proteome</keyword>
<dbReference type="InterPro" id="IPR010664">
    <property type="entry name" value="LipoPS_assembly_LptC-rel"/>
</dbReference>
<dbReference type="GO" id="GO:0005886">
    <property type="term" value="C:plasma membrane"/>
    <property type="evidence" value="ECO:0007669"/>
    <property type="project" value="InterPro"/>
</dbReference>
<dbReference type="Gene3D" id="2.60.450.10">
    <property type="entry name" value="Lipopolysaccharide (LPS) transport protein A like domain"/>
    <property type="match status" value="1"/>
</dbReference>
<dbReference type="Pfam" id="PF06835">
    <property type="entry name" value="LptC"/>
    <property type="match status" value="1"/>
</dbReference>
<dbReference type="OrthoDB" id="8441710at2"/>
<gene>
    <name evidence="1" type="primary">lptC</name>
    <name evidence="1" type="ORF">CHR90_12740</name>
</gene>
<evidence type="ECO:0000313" key="1">
    <source>
        <dbReference type="EMBL" id="OYQ17836.1"/>
    </source>
</evidence>
<dbReference type="NCBIfam" id="TIGR04409">
    <property type="entry name" value="LptC_YrbK"/>
    <property type="match status" value="1"/>
</dbReference>
<dbReference type="EMBL" id="NOXS01000033">
    <property type="protein sequence ID" value="OYQ17836.1"/>
    <property type="molecule type" value="Genomic_DNA"/>
</dbReference>
<dbReference type="AlphaFoldDB" id="A0A255XLK2"/>
<dbReference type="InterPro" id="IPR026265">
    <property type="entry name" value="LptC"/>
</dbReference>
<dbReference type="GO" id="GO:0015221">
    <property type="term" value="F:lipopolysaccharide transmembrane transporter activity"/>
    <property type="evidence" value="ECO:0007669"/>
    <property type="project" value="InterPro"/>
</dbReference>
<comment type="caution">
    <text evidence="1">The sequence shown here is derived from an EMBL/GenBank/DDBJ whole genome shotgun (WGS) entry which is preliminary data.</text>
</comment>
<accession>A0A255XLK2</accession>
<evidence type="ECO:0000313" key="2">
    <source>
        <dbReference type="Proteomes" id="UP000216361"/>
    </source>
</evidence>
<name>A0A255XLK2_9PROT</name>
<dbReference type="Proteomes" id="UP000216361">
    <property type="component" value="Unassembled WGS sequence"/>
</dbReference>
<protein>
    <submittedName>
        <fullName evidence="1">LPS export ABC transporter periplasmic protein LptC</fullName>
    </submittedName>
</protein>